<dbReference type="GO" id="GO:0006508">
    <property type="term" value="P:proteolysis"/>
    <property type="evidence" value="ECO:0007669"/>
    <property type="project" value="UniProtKB-KW"/>
</dbReference>
<dbReference type="SUPFAM" id="SSF50494">
    <property type="entry name" value="Trypsin-like serine proteases"/>
    <property type="match status" value="1"/>
</dbReference>
<dbReference type="SUPFAM" id="SSF50156">
    <property type="entry name" value="PDZ domain-like"/>
    <property type="match status" value="2"/>
</dbReference>
<dbReference type="PROSITE" id="PS50106">
    <property type="entry name" value="PDZ"/>
    <property type="match status" value="1"/>
</dbReference>
<protein>
    <submittedName>
        <fullName evidence="4">Trypsin-like serine protease, typically periplasmic, contain C-terminal PDZ domain protein</fullName>
    </submittedName>
</protein>
<keyword evidence="5" id="KW-1185">Reference proteome</keyword>
<sequence length="477" mass="50681">MGVGFVLAVAGVGLLWGWPPARWPVSRAMPNPTADALSLAFSRVAQQARTAVVNIRAAGPSLARGMGGATGSGFVIDREGHIVTNLHVVQQATRLTVRLADGTQLPARLVAGDAETDIAVLKLIGRADIQPLTFGDSDALRVGEWVVAIGSPFGLDQTVTTGVISAKDRVTDRRNTLQQFLQTDAAINFGNSGGPLLNLAGEVIGVNTQIASRDGSYSGIGFALPSATVREVVRQLIERGQVSRSLLGVQVDRVTPQFARVYGLPNDHGALIQHVEEGGAAYAAGLRSGDVVVAYAGRPITSERDLIRELAATPGDTTVEVRYFRDGKPTSVMLRTEERVSPAVRTMRPRFERRGGPSSDALPEEPETALRRLGLSVADASPLKLMQLGVKDLYAGQAGVLITEVSPVGLAAENGLQEGMLITAVNRHTVRTVDEFLARLGTLRPGDDLVLAVSRPLGRTPQGERRAVTNFFSFTLP</sequence>
<dbReference type="HOGENOM" id="CLU_020120_1_0_0"/>
<dbReference type="InterPro" id="IPR001478">
    <property type="entry name" value="PDZ"/>
</dbReference>
<keyword evidence="2" id="KW-0378">Hydrolase</keyword>
<dbReference type="KEGG" id="ctm:Cabther_A1958"/>
<evidence type="ECO:0000313" key="4">
    <source>
        <dbReference type="EMBL" id="AEP12703.1"/>
    </source>
</evidence>
<feature type="domain" description="PDZ" evidence="3">
    <location>
        <begin position="236"/>
        <end position="325"/>
    </location>
</feature>
<proteinExistence type="predicted"/>
<dbReference type="Proteomes" id="UP000006791">
    <property type="component" value="Chromosome 1"/>
</dbReference>
<dbReference type="Gene3D" id="2.40.10.120">
    <property type="match status" value="1"/>
</dbReference>
<dbReference type="STRING" id="981222.Cabther_A1958"/>
<dbReference type="Pfam" id="PF13365">
    <property type="entry name" value="Trypsin_2"/>
    <property type="match status" value="1"/>
</dbReference>
<organism evidence="4 5">
    <name type="scientific">Chloracidobacterium thermophilum (strain B)</name>
    <dbReference type="NCBI Taxonomy" id="981222"/>
    <lineage>
        <taxon>Bacteria</taxon>
        <taxon>Pseudomonadati</taxon>
        <taxon>Acidobacteriota</taxon>
        <taxon>Terriglobia</taxon>
        <taxon>Terriglobales</taxon>
        <taxon>Acidobacteriaceae</taxon>
        <taxon>Chloracidobacterium</taxon>
    </lineage>
</organism>
<evidence type="ECO:0000313" key="5">
    <source>
        <dbReference type="Proteomes" id="UP000006791"/>
    </source>
</evidence>
<dbReference type="PANTHER" id="PTHR43343">
    <property type="entry name" value="PEPTIDASE S12"/>
    <property type="match status" value="1"/>
</dbReference>
<dbReference type="EMBL" id="CP002514">
    <property type="protein sequence ID" value="AEP12703.1"/>
    <property type="molecule type" value="Genomic_DNA"/>
</dbReference>
<gene>
    <name evidence="4" type="ordered locus">Cabther_A1958</name>
</gene>
<dbReference type="AlphaFoldDB" id="G2LHN9"/>
<evidence type="ECO:0000256" key="1">
    <source>
        <dbReference type="ARBA" id="ARBA00022670"/>
    </source>
</evidence>
<keyword evidence="1 4" id="KW-0645">Protease</keyword>
<dbReference type="Gene3D" id="2.30.42.10">
    <property type="match status" value="2"/>
</dbReference>
<dbReference type="PRINTS" id="PR00834">
    <property type="entry name" value="PROTEASES2C"/>
</dbReference>
<dbReference type="PANTHER" id="PTHR43343:SF3">
    <property type="entry name" value="PROTEASE DO-LIKE 8, CHLOROPLASTIC"/>
    <property type="match status" value="1"/>
</dbReference>
<name>G2LHN9_CHLTF</name>
<dbReference type="InterPro" id="IPR036034">
    <property type="entry name" value="PDZ_sf"/>
</dbReference>
<dbReference type="InterPro" id="IPR001940">
    <property type="entry name" value="Peptidase_S1C"/>
</dbReference>
<dbReference type="GO" id="GO:0004252">
    <property type="term" value="F:serine-type endopeptidase activity"/>
    <property type="evidence" value="ECO:0007669"/>
    <property type="project" value="InterPro"/>
</dbReference>
<accession>G2LHN9</accession>
<dbReference type="Pfam" id="PF13180">
    <property type="entry name" value="PDZ_2"/>
    <property type="match status" value="1"/>
</dbReference>
<evidence type="ECO:0000256" key="2">
    <source>
        <dbReference type="ARBA" id="ARBA00022801"/>
    </source>
</evidence>
<dbReference type="InterPro" id="IPR051201">
    <property type="entry name" value="Chloro_Bact_Ser_Proteases"/>
</dbReference>
<dbReference type="SMART" id="SM00228">
    <property type="entry name" value="PDZ"/>
    <property type="match status" value="2"/>
</dbReference>
<evidence type="ECO:0000259" key="3">
    <source>
        <dbReference type="PROSITE" id="PS50106"/>
    </source>
</evidence>
<reference evidence="4 5" key="1">
    <citation type="journal article" date="2012" name="Environ. Microbiol.">
        <title>Complete genome of Candidatus Chloracidobacterium thermophilum, a chlorophyll-based photoheterotroph belonging to the phylum Acidobacteria.</title>
        <authorList>
            <person name="Garcia Costas A.M."/>
            <person name="Liu Z."/>
            <person name="Tomsho L.P."/>
            <person name="Schuster S.C."/>
            <person name="Ward D.M."/>
            <person name="Bryant D.A."/>
        </authorList>
    </citation>
    <scope>NUCLEOTIDE SEQUENCE [LARGE SCALE GENOMIC DNA]</scope>
    <source>
        <strain evidence="4 5">B</strain>
    </source>
</reference>
<dbReference type="InterPro" id="IPR009003">
    <property type="entry name" value="Peptidase_S1_PA"/>
</dbReference>